<accession>A0A495Y4I6</accession>
<evidence type="ECO:0000313" key="4">
    <source>
        <dbReference type="Proteomes" id="UP000278440"/>
    </source>
</evidence>
<dbReference type="OrthoDB" id="5419113at2"/>
<name>A0A495Y4I6_9MICO</name>
<dbReference type="Gene3D" id="3.40.50.620">
    <property type="entry name" value="HUPs"/>
    <property type="match status" value="1"/>
</dbReference>
<feature type="domain" description="UspA" evidence="2">
    <location>
        <begin position="3"/>
        <end position="126"/>
    </location>
</feature>
<sequence>MTVVAVHSATEPGRAALAHAGREALRTGDHLVVVDGDPRRRAAGVEEIVDELGETARRMEEAGLTVSLGHSPLTDASDAVVQIAQQHDARLIVLGLRHRSPVGKLILGSTAQRILLEATCPVLAVKA</sequence>
<evidence type="ECO:0000256" key="1">
    <source>
        <dbReference type="ARBA" id="ARBA00008791"/>
    </source>
</evidence>
<dbReference type="Pfam" id="PF00582">
    <property type="entry name" value="Usp"/>
    <property type="match status" value="1"/>
</dbReference>
<keyword evidence="4" id="KW-1185">Reference proteome</keyword>
<evidence type="ECO:0000313" key="3">
    <source>
        <dbReference type="EMBL" id="RKT79468.1"/>
    </source>
</evidence>
<comment type="caution">
    <text evidence="3">The sequence shown here is derived from an EMBL/GenBank/DDBJ whole genome shotgun (WGS) entry which is preliminary data.</text>
</comment>
<dbReference type="PANTHER" id="PTHR46268">
    <property type="entry name" value="STRESS RESPONSE PROTEIN NHAX"/>
    <property type="match status" value="1"/>
</dbReference>
<dbReference type="EMBL" id="RBXT01000001">
    <property type="protein sequence ID" value="RKT79468.1"/>
    <property type="molecule type" value="Genomic_DNA"/>
</dbReference>
<reference evidence="3 4" key="1">
    <citation type="submission" date="2018-10" db="EMBL/GenBank/DDBJ databases">
        <title>Sequencing the genomes of 1000 actinobacteria strains.</title>
        <authorList>
            <person name="Klenk H.-P."/>
        </authorList>
    </citation>
    <scope>NUCLEOTIDE SEQUENCE [LARGE SCALE GENOMIC DNA]</scope>
    <source>
        <strain evidence="3 4">DSM 44267</strain>
    </source>
</reference>
<dbReference type="SUPFAM" id="SSF52402">
    <property type="entry name" value="Adenine nucleotide alpha hydrolases-like"/>
    <property type="match status" value="1"/>
</dbReference>
<protein>
    <submittedName>
        <fullName evidence="3">Universal stress protein family protein</fullName>
    </submittedName>
</protein>
<dbReference type="PANTHER" id="PTHR46268:SF6">
    <property type="entry name" value="UNIVERSAL STRESS PROTEIN UP12"/>
    <property type="match status" value="1"/>
</dbReference>
<comment type="similarity">
    <text evidence="1">Belongs to the universal stress protein A family.</text>
</comment>
<dbReference type="InterPro" id="IPR006016">
    <property type="entry name" value="UspA"/>
</dbReference>
<dbReference type="AlphaFoldDB" id="A0A495Y4I6"/>
<proteinExistence type="inferred from homology"/>
<dbReference type="RefSeq" id="WP_121034360.1">
    <property type="nucleotide sequence ID" value="NZ_RBXT01000001.1"/>
</dbReference>
<gene>
    <name evidence="3" type="ORF">DFJ68_2940</name>
</gene>
<evidence type="ECO:0000259" key="2">
    <source>
        <dbReference type="Pfam" id="PF00582"/>
    </source>
</evidence>
<organism evidence="3 4">
    <name type="scientific">Terracoccus luteus</name>
    <dbReference type="NCBI Taxonomy" id="53356"/>
    <lineage>
        <taxon>Bacteria</taxon>
        <taxon>Bacillati</taxon>
        <taxon>Actinomycetota</taxon>
        <taxon>Actinomycetes</taxon>
        <taxon>Micrococcales</taxon>
        <taxon>Intrasporangiaceae</taxon>
        <taxon>Terracoccus</taxon>
    </lineage>
</organism>
<dbReference type="PRINTS" id="PR01438">
    <property type="entry name" value="UNVRSLSTRESS"/>
</dbReference>
<dbReference type="Proteomes" id="UP000278440">
    <property type="component" value="Unassembled WGS sequence"/>
</dbReference>
<dbReference type="InterPro" id="IPR006015">
    <property type="entry name" value="Universal_stress_UspA"/>
</dbReference>
<dbReference type="InterPro" id="IPR014729">
    <property type="entry name" value="Rossmann-like_a/b/a_fold"/>
</dbReference>
<dbReference type="CDD" id="cd00293">
    <property type="entry name" value="USP-like"/>
    <property type="match status" value="1"/>
</dbReference>